<sequence length="505" mass="57669">MKRPKNILKTNSLKWQLLSRFFLILILLLIIIGILQYVTMKEYLYGGKEQVLDSRFHNLDEHKVQQIQTSVDVIKNSNNLMDKTIDSNMSGAIIDINGNIVVGASKGPSNIDTNDISKSKDLDRFQQTVPIPKLSQDDYKWLFKQSGTLEGYRLVKDENNNLQIVSFRKIGNLDFPSGLIQLSISAKPVEDILYRQFYIYIAVSILTLIVGGIFGITVFKYTLKPLYNMTNIVENISVGELNTRLPVDNKQLEIDKLASAFNTMLGKIETSFEKEQYIKEKMRQFISDASHELRTPLTSIHGFVEVLLRGAAKNEKQLDLALNSILIESERLNKLVNDLLLLTRLDQHAPVKMDKENISDIINEIYPQLKILSKERKIELQLKDNVLAHANRDQIKQVIYNLMQNAVRHTDEEKGIISIITDCEKDFVILKVKDNGTGISKENIAKIFDRFFRNESHRSRKYGGYGLGLSIVKSIIDDHYGKIQVNSKLGVGTTFSIYLKRVSQK</sequence>
<name>R4JZJ3_CLOPA</name>
<evidence type="ECO:0000259" key="16">
    <source>
        <dbReference type="PROSITE" id="PS50885"/>
    </source>
</evidence>
<feature type="domain" description="Histidine kinase" evidence="15">
    <location>
        <begin position="288"/>
        <end position="503"/>
    </location>
</feature>
<keyword evidence="18" id="KW-1185">Reference proteome</keyword>
<feature type="transmembrane region" description="Helical" evidence="14">
    <location>
        <begin position="197"/>
        <end position="219"/>
    </location>
</feature>
<dbReference type="InterPro" id="IPR003660">
    <property type="entry name" value="HAMP_dom"/>
</dbReference>
<keyword evidence="6" id="KW-0808">Transferase</keyword>
<evidence type="ECO:0000256" key="3">
    <source>
        <dbReference type="ARBA" id="ARBA00012438"/>
    </source>
</evidence>
<evidence type="ECO:0000256" key="5">
    <source>
        <dbReference type="ARBA" id="ARBA00022553"/>
    </source>
</evidence>
<comment type="catalytic activity">
    <reaction evidence="1">
        <text>ATP + protein L-histidine = ADP + protein N-phospho-L-histidine.</text>
        <dbReference type="EC" id="2.7.13.3"/>
    </reaction>
</comment>
<feature type="transmembrane region" description="Helical" evidence="14">
    <location>
        <begin position="21"/>
        <end position="39"/>
    </location>
</feature>
<dbReference type="PANTHER" id="PTHR45528:SF1">
    <property type="entry name" value="SENSOR HISTIDINE KINASE CPXA"/>
    <property type="match status" value="1"/>
</dbReference>
<evidence type="ECO:0000313" key="17">
    <source>
        <dbReference type="EMBL" id="AGK96252.1"/>
    </source>
</evidence>
<dbReference type="InterPro" id="IPR004358">
    <property type="entry name" value="Sig_transdc_His_kin-like_C"/>
</dbReference>
<dbReference type="InterPro" id="IPR050398">
    <property type="entry name" value="HssS/ArlS-like"/>
</dbReference>
<evidence type="ECO:0000256" key="4">
    <source>
        <dbReference type="ARBA" id="ARBA00022475"/>
    </source>
</evidence>
<dbReference type="GO" id="GO:0005886">
    <property type="term" value="C:plasma membrane"/>
    <property type="evidence" value="ECO:0007669"/>
    <property type="project" value="UniProtKB-SubCell"/>
</dbReference>
<dbReference type="CDD" id="cd06225">
    <property type="entry name" value="HAMP"/>
    <property type="match status" value="1"/>
</dbReference>
<evidence type="ECO:0000256" key="8">
    <source>
        <dbReference type="ARBA" id="ARBA00022741"/>
    </source>
</evidence>
<dbReference type="EMBL" id="CP003261">
    <property type="protein sequence ID" value="AGK96252.1"/>
    <property type="molecule type" value="Genomic_DNA"/>
</dbReference>
<dbReference type="InterPro" id="IPR003661">
    <property type="entry name" value="HisK_dim/P_dom"/>
</dbReference>
<dbReference type="PRINTS" id="PR00344">
    <property type="entry name" value="BCTRLSENSOR"/>
</dbReference>
<dbReference type="Pfam" id="PF00672">
    <property type="entry name" value="HAMP"/>
    <property type="match status" value="1"/>
</dbReference>
<evidence type="ECO:0000256" key="14">
    <source>
        <dbReference type="SAM" id="Phobius"/>
    </source>
</evidence>
<reference evidence="17 18" key="1">
    <citation type="submission" date="2012-01" db="EMBL/GenBank/DDBJ databases">
        <title>Complete sequence of chromosome of Clostridium pasteurianum BC1.</title>
        <authorList>
            <consortium name="US DOE Joint Genome Institute"/>
            <person name="Lucas S."/>
            <person name="Han J."/>
            <person name="Lapidus A."/>
            <person name="Cheng J.-F."/>
            <person name="Goodwin L."/>
            <person name="Pitluck S."/>
            <person name="Peters L."/>
            <person name="Mikhailova N."/>
            <person name="Teshima H."/>
            <person name="Detter J.C."/>
            <person name="Han C."/>
            <person name="Tapia R."/>
            <person name="Land M."/>
            <person name="Hauser L."/>
            <person name="Kyrpides N."/>
            <person name="Ivanova N."/>
            <person name="Pagani I."/>
            <person name="Dunn J."/>
            <person name="Taghavi S."/>
            <person name="Francis A."/>
            <person name="van der Lelie D."/>
            <person name="Woyke T."/>
        </authorList>
    </citation>
    <scope>NUCLEOTIDE SEQUENCE [LARGE SCALE GENOMIC DNA]</scope>
    <source>
        <strain evidence="17 18">BC1</strain>
    </source>
</reference>
<accession>R4JZJ3</accession>
<keyword evidence="9 17" id="KW-0418">Kinase</keyword>
<feature type="domain" description="HAMP" evidence="16">
    <location>
        <begin position="220"/>
        <end position="273"/>
    </location>
</feature>
<dbReference type="RefSeq" id="WP_015614575.1">
    <property type="nucleotide sequence ID" value="NC_021182.1"/>
</dbReference>
<dbReference type="FunFam" id="3.30.565.10:FF:000006">
    <property type="entry name" value="Sensor histidine kinase WalK"/>
    <property type="match status" value="1"/>
</dbReference>
<dbReference type="PROSITE" id="PS50109">
    <property type="entry name" value="HIS_KIN"/>
    <property type="match status" value="1"/>
</dbReference>
<dbReference type="SMART" id="SM00388">
    <property type="entry name" value="HisKA"/>
    <property type="match status" value="1"/>
</dbReference>
<dbReference type="InterPro" id="IPR036097">
    <property type="entry name" value="HisK_dim/P_sf"/>
</dbReference>
<evidence type="ECO:0000313" key="18">
    <source>
        <dbReference type="Proteomes" id="UP000013523"/>
    </source>
</evidence>
<dbReference type="SMART" id="SM00304">
    <property type="entry name" value="HAMP"/>
    <property type="match status" value="1"/>
</dbReference>
<evidence type="ECO:0000256" key="2">
    <source>
        <dbReference type="ARBA" id="ARBA00004651"/>
    </source>
</evidence>
<dbReference type="KEGG" id="cpas:Clopa_1263"/>
<gene>
    <name evidence="17" type="ORF">Clopa_1263</name>
</gene>
<dbReference type="Gene3D" id="6.10.340.10">
    <property type="match status" value="1"/>
</dbReference>
<keyword evidence="13 14" id="KW-0472">Membrane</keyword>
<dbReference type="Pfam" id="PF00512">
    <property type="entry name" value="HisKA"/>
    <property type="match status" value="1"/>
</dbReference>
<protein>
    <recommendedName>
        <fullName evidence="3">histidine kinase</fullName>
        <ecNumber evidence="3">2.7.13.3</ecNumber>
    </recommendedName>
</protein>
<organism evidence="17 18">
    <name type="scientific">Clostridium pasteurianum BC1</name>
    <dbReference type="NCBI Taxonomy" id="86416"/>
    <lineage>
        <taxon>Bacteria</taxon>
        <taxon>Bacillati</taxon>
        <taxon>Bacillota</taxon>
        <taxon>Clostridia</taxon>
        <taxon>Eubacteriales</taxon>
        <taxon>Clostridiaceae</taxon>
        <taxon>Clostridium</taxon>
    </lineage>
</organism>
<dbReference type="PROSITE" id="PS50885">
    <property type="entry name" value="HAMP"/>
    <property type="match status" value="1"/>
</dbReference>
<comment type="subcellular location">
    <subcellularLocation>
        <location evidence="2">Cell membrane</location>
        <topology evidence="2">Multi-pass membrane protein</topology>
    </subcellularLocation>
</comment>
<dbReference type="HOGENOM" id="CLU_000445_89_6_9"/>
<dbReference type="Proteomes" id="UP000013523">
    <property type="component" value="Chromosome"/>
</dbReference>
<evidence type="ECO:0000259" key="15">
    <source>
        <dbReference type="PROSITE" id="PS50109"/>
    </source>
</evidence>
<evidence type="ECO:0000256" key="13">
    <source>
        <dbReference type="ARBA" id="ARBA00023136"/>
    </source>
</evidence>
<evidence type="ECO:0000256" key="7">
    <source>
        <dbReference type="ARBA" id="ARBA00022692"/>
    </source>
</evidence>
<dbReference type="OrthoDB" id="112712at2"/>
<dbReference type="InterPro" id="IPR003594">
    <property type="entry name" value="HATPase_dom"/>
</dbReference>
<keyword evidence="5" id="KW-0597">Phosphoprotein</keyword>
<dbReference type="STRING" id="86416.Clopa_1263"/>
<keyword evidence="10" id="KW-0067">ATP-binding</keyword>
<keyword evidence="7 14" id="KW-0812">Transmembrane</keyword>
<dbReference type="Gene3D" id="3.30.565.10">
    <property type="entry name" value="Histidine kinase-like ATPase, C-terminal domain"/>
    <property type="match status" value="1"/>
</dbReference>
<dbReference type="GO" id="GO:0005524">
    <property type="term" value="F:ATP binding"/>
    <property type="evidence" value="ECO:0007669"/>
    <property type="project" value="UniProtKB-KW"/>
</dbReference>
<keyword evidence="4" id="KW-1003">Cell membrane</keyword>
<dbReference type="SUPFAM" id="SSF55874">
    <property type="entry name" value="ATPase domain of HSP90 chaperone/DNA topoisomerase II/histidine kinase"/>
    <property type="match status" value="1"/>
</dbReference>
<dbReference type="PATRIC" id="fig|86416.3.peg.1263"/>
<dbReference type="SMART" id="SM00387">
    <property type="entry name" value="HATPase_c"/>
    <property type="match status" value="1"/>
</dbReference>
<evidence type="ECO:0000256" key="10">
    <source>
        <dbReference type="ARBA" id="ARBA00022840"/>
    </source>
</evidence>
<evidence type="ECO:0000256" key="6">
    <source>
        <dbReference type="ARBA" id="ARBA00022679"/>
    </source>
</evidence>
<evidence type="ECO:0000256" key="11">
    <source>
        <dbReference type="ARBA" id="ARBA00022989"/>
    </source>
</evidence>
<dbReference type="EC" id="2.7.13.3" evidence="3"/>
<dbReference type="InterPro" id="IPR005467">
    <property type="entry name" value="His_kinase_dom"/>
</dbReference>
<dbReference type="CDD" id="cd00082">
    <property type="entry name" value="HisKA"/>
    <property type="match status" value="1"/>
</dbReference>
<dbReference type="FunFam" id="1.10.287.130:FF:000001">
    <property type="entry name" value="Two-component sensor histidine kinase"/>
    <property type="match status" value="1"/>
</dbReference>
<evidence type="ECO:0000256" key="1">
    <source>
        <dbReference type="ARBA" id="ARBA00000085"/>
    </source>
</evidence>
<dbReference type="Pfam" id="PF02518">
    <property type="entry name" value="HATPase_c"/>
    <property type="match status" value="1"/>
</dbReference>
<dbReference type="AlphaFoldDB" id="R4JZJ3"/>
<dbReference type="PANTHER" id="PTHR45528">
    <property type="entry name" value="SENSOR HISTIDINE KINASE CPXA"/>
    <property type="match status" value="1"/>
</dbReference>
<dbReference type="Gene3D" id="1.10.287.130">
    <property type="match status" value="1"/>
</dbReference>
<keyword evidence="12" id="KW-0902">Two-component regulatory system</keyword>
<dbReference type="GO" id="GO:0000155">
    <property type="term" value="F:phosphorelay sensor kinase activity"/>
    <property type="evidence" value="ECO:0007669"/>
    <property type="project" value="InterPro"/>
</dbReference>
<dbReference type="InterPro" id="IPR036890">
    <property type="entry name" value="HATPase_C_sf"/>
</dbReference>
<keyword evidence="8" id="KW-0547">Nucleotide-binding</keyword>
<keyword evidence="11 14" id="KW-1133">Transmembrane helix</keyword>
<dbReference type="SUPFAM" id="SSF158472">
    <property type="entry name" value="HAMP domain-like"/>
    <property type="match status" value="1"/>
</dbReference>
<evidence type="ECO:0000256" key="9">
    <source>
        <dbReference type="ARBA" id="ARBA00022777"/>
    </source>
</evidence>
<dbReference type="eggNOG" id="COG5002">
    <property type="taxonomic scope" value="Bacteria"/>
</dbReference>
<dbReference type="SUPFAM" id="SSF47384">
    <property type="entry name" value="Homodimeric domain of signal transducing histidine kinase"/>
    <property type="match status" value="1"/>
</dbReference>
<proteinExistence type="predicted"/>
<evidence type="ECO:0000256" key="12">
    <source>
        <dbReference type="ARBA" id="ARBA00023012"/>
    </source>
</evidence>